<feature type="transmembrane region" description="Helical" evidence="4">
    <location>
        <begin position="6"/>
        <end position="27"/>
    </location>
</feature>
<keyword evidence="4" id="KW-0472">Membrane</keyword>
<proteinExistence type="predicted"/>
<evidence type="ECO:0000256" key="4">
    <source>
        <dbReference type="SAM" id="Phobius"/>
    </source>
</evidence>
<dbReference type="RefSeq" id="WP_022429843.1">
    <property type="nucleotide sequence ID" value="NZ_FR899204.1"/>
</dbReference>
<comment type="caution">
    <text evidence="6">The sequence shown here is derived from an EMBL/GenBank/DDBJ whole genome shotgun (WGS) entry which is preliminary data.</text>
</comment>
<dbReference type="AlphaFoldDB" id="R7GVN4"/>
<dbReference type="PROSITE" id="PS01124">
    <property type="entry name" value="HTH_ARAC_FAMILY_2"/>
    <property type="match status" value="1"/>
</dbReference>
<dbReference type="PANTHER" id="PTHR43280">
    <property type="entry name" value="ARAC-FAMILY TRANSCRIPTIONAL REGULATOR"/>
    <property type="match status" value="1"/>
</dbReference>
<feature type="transmembrane region" description="Helical" evidence="4">
    <location>
        <begin position="100"/>
        <end position="121"/>
    </location>
</feature>
<organism evidence="6">
    <name type="scientific">Leyella stercorea CAG:629</name>
    <dbReference type="NCBI Taxonomy" id="1263103"/>
    <lineage>
        <taxon>Bacteria</taxon>
        <taxon>Pseudomonadati</taxon>
        <taxon>Bacteroidota</taxon>
        <taxon>Bacteroidia</taxon>
        <taxon>Bacteroidales</taxon>
        <taxon>Prevotellaceae</taxon>
        <taxon>Leyella</taxon>
    </lineage>
</organism>
<keyword evidence="1" id="KW-0805">Transcription regulation</keyword>
<evidence type="ECO:0000256" key="2">
    <source>
        <dbReference type="ARBA" id="ARBA00023125"/>
    </source>
</evidence>
<evidence type="ECO:0000313" key="6">
    <source>
        <dbReference type="EMBL" id="CDE29992.1"/>
    </source>
</evidence>
<feature type="transmembrane region" description="Helical" evidence="4">
    <location>
        <begin position="127"/>
        <end position="150"/>
    </location>
</feature>
<gene>
    <name evidence="6" type="ORF">BN741_00585</name>
</gene>
<sequence length="386" mass="44185">MLYLLQFACLILMLISAFFLAVTRLHVRWTNRRYEYSRWMISSALLLMAAHFFLQMHYGFRATSTYLGAVINIMVYQPCFTLFAMAIYNVEATHTKRRKMNLICAAIYAAMLAAFAVGYSFSGSLNIGAWLYVMLALFLGNIVYCIYMIIIEMNKRKKLLETMTATDMRPFTRYAYACLTLLFITATIIPFATLSTKSLYIIGPFGLVATLFFIVNFVALGFNYVPTEELLDKERGNNLTADAVNAESEEEFVKCDVQQSAPETGSEQTSKQLPTSRIAFIRSALDHWCADLGYKDCTVNMLTLSNLLEINKTELSQYFSQCQNTTFRIWLSEIRFNAAKKMMMENPDFSNDIISSECGFSSRSYLYRVFKEKEGCTPIAWRDKQA</sequence>
<keyword evidence="3" id="KW-0804">Transcription</keyword>
<feature type="transmembrane region" description="Helical" evidence="4">
    <location>
        <begin position="39"/>
        <end position="60"/>
    </location>
</feature>
<dbReference type="PANTHER" id="PTHR43280:SF29">
    <property type="entry name" value="ARAC-FAMILY TRANSCRIPTIONAL REGULATOR"/>
    <property type="match status" value="1"/>
</dbReference>
<accession>R7GVN4</accession>
<dbReference type="Gene3D" id="1.10.10.60">
    <property type="entry name" value="Homeodomain-like"/>
    <property type="match status" value="1"/>
</dbReference>
<dbReference type="InterPro" id="IPR009057">
    <property type="entry name" value="Homeodomain-like_sf"/>
</dbReference>
<feature type="transmembrane region" description="Helical" evidence="4">
    <location>
        <begin position="199"/>
        <end position="225"/>
    </location>
</feature>
<dbReference type="SMART" id="SM00342">
    <property type="entry name" value="HTH_ARAC"/>
    <property type="match status" value="1"/>
</dbReference>
<evidence type="ECO:0000259" key="5">
    <source>
        <dbReference type="PROSITE" id="PS01124"/>
    </source>
</evidence>
<protein>
    <submittedName>
        <fullName evidence="6">Transcriptional regulator</fullName>
    </submittedName>
</protein>
<dbReference type="GO" id="GO:0043565">
    <property type="term" value="F:sequence-specific DNA binding"/>
    <property type="evidence" value="ECO:0007669"/>
    <property type="project" value="InterPro"/>
</dbReference>
<evidence type="ECO:0000256" key="1">
    <source>
        <dbReference type="ARBA" id="ARBA00023015"/>
    </source>
</evidence>
<feature type="transmembrane region" description="Helical" evidence="4">
    <location>
        <begin position="66"/>
        <end position="88"/>
    </location>
</feature>
<keyword evidence="4" id="KW-0812">Transmembrane</keyword>
<feature type="domain" description="HTH araC/xylS-type" evidence="5">
    <location>
        <begin position="282"/>
        <end position="384"/>
    </location>
</feature>
<dbReference type="SUPFAM" id="SSF46689">
    <property type="entry name" value="Homeodomain-like"/>
    <property type="match status" value="1"/>
</dbReference>
<dbReference type="InterPro" id="IPR018060">
    <property type="entry name" value="HTH_AraC"/>
</dbReference>
<dbReference type="STRING" id="1263103.BN741_00585"/>
<dbReference type="GO" id="GO:0003700">
    <property type="term" value="F:DNA-binding transcription factor activity"/>
    <property type="evidence" value="ECO:0007669"/>
    <property type="project" value="InterPro"/>
</dbReference>
<reference evidence="6" key="1">
    <citation type="submission" date="2012-11" db="EMBL/GenBank/DDBJ databases">
        <title>Dependencies among metagenomic species, viruses, plasmids and units of genetic variation.</title>
        <authorList>
            <person name="Nielsen H.B."/>
            <person name="Almeida M."/>
            <person name="Juncker A.S."/>
            <person name="Rasmussen S."/>
            <person name="Li J."/>
            <person name="Sunagawa S."/>
            <person name="Plichta D."/>
            <person name="Gautier L."/>
            <person name="Le Chatelier E."/>
            <person name="Peletier E."/>
            <person name="Bonde I."/>
            <person name="Nielsen T."/>
            <person name="Manichanh C."/>
            <person name="Arumugam M."/>
            <person name="Batto J."/>
            <person name="Santos M.B.Q.D."/>
            <person name="Blom N."/>
            <person name="Borruel N."/>
            <person name="Burgdorf K.S."/>
            <person name="Boumezbeur F."/>
            <person name="Casellas F."/>
            <person name="Dore J."/>
            <person name="Guarner F."/>
            <person name="Hansen T."/>
            <person name="Hildebrand F."/>
            <person name="Kaas R.S."/>
            <person name="Kennedy S."/>
            <person name="Kristiansen K."/>
            <person name="Kultima J.R."/>
            <person name="Leonard P."/>
            <person name="Levenez F."/>
            <person name="Lund O."/>
            <person name="Moumen B."/>
            <person name="Le Paslier D."/>
            <person name="Pons N."/>
            <person name="Pedersen O."/>
            <person name="Prifti E."/>
            <person name="Qin J."/>
            <person name="Raes J."/>
            <person name="Tap J."/>
            <person name="Tims S."/>
            <person name="Ussery D.W."/>
            <person name="Yamada T."/>
            <person name="MetaHit consortium"/>
            <person name="Renault P."/>
            <person name="Sicheritz-Ponten T."/>
            <person name="Bork P."/>
            <person name="Wang J."/>
            <person name="Brunak S."/>
            <person name="Ehrlich S.D."/>
        </authorList>
    </citation>
    <scope>NUCLEOTIDE SEQUENCE [LARGE SCALE GENOMIC DNA]</scope>
</reference>
<name>R7GVN4_9BACT</name>
<keyword evidence="2" id="KW-0238">DNA-binding</keyword>
<dbReference type="Pfam" id="PF12833">
    <property type="entry name" value="HTH_18"/>
    <property type="match status" value="1"/>
</dbReference>
<feature type="transmembrane region" description="Helical" evidence="4">
    <location>
        <begin position="171"/>
        <end position="193"/>
    </location>
</feature>
<evidence type="ECO:0000256" key="3">
    <source>
        <dbReference type="ARBA" id="ARBA00023163"/>
    </source>
</evidence>
<keyword evidence="4" id="KW-1133">Transmembrane helix</keyword>
<dbReference type="Proteomes" id="UP000018072">
    <property type="component" value="Unassembled WGS sequence"/>
</dbReference>
<dbReference type="EMBL" id="CBIT010000020">
    <property type="protein sequence ID" value="CDE29992.1"/>
    <property type="molecule type" value="Genomic_DNA"/>
</dbReference>